<dbReference type="EMBL" id="KV745805">
    <property type="protein sequence ID" value="OCK73366.1"/>
    <property type="molecule type" value="Genomic_DNA"/>
</dbReference>
<dbReference type="AlphaFoldDB" id="A0A8E2DX23"/>
<evidence type="ECO:0000313" key="1">
    <source>
        <dbReference type="EMBL" id="OCK73366.1"/>
    </source>
</evidence>
<evidence type="ECO:0000313" key="2">
    <source>
        <dbReference type="Proteomes" id="UP000250266"/>
    </source>
</evidence>
<reference evidence="1 2" key="1">
    <citation type="journal article" date="2016" name="Nat. Commun.">
        <title>Ectomycorrhizal ecology is imprinted in the genome of the dominant symbiotic fungus Cenococcum geophilum.</title>
        <authorList>
            <consortium name="DOE Joint Genome Institute"/>
            <person name="Peter M."/>
            <person name="Kohler A."/>
            <person name="Ohm R.A."/>
            <person name="Kuo A."/>
            <person name="Krutzmann J."/>
            <person name="Morin E."/>
            <person name="Arend M."/>
            <person name="Barry K.W."/>
            <person name="Binder M."/>
            <person name="Choi C."/>
            <person name="Clum A."/>
            <person name="Copeland A."/>
            <person name="Grisel N."/>
            <person name="Haridas S."/>
            <person name="Kipfer T."/>
            <person name="LaButti K."/>
            <person name="Lindquist E."/>
            <person name="Lipzen A."/>
            <person name="Maire R."/>
            <person name="Meier B."/>
            <person name="Mihaltcheva S."/>
            <person name="Molinier V."/>
            <person name="Murat C."/>
            <person name="Poggeler S."/>
            <person name="Quandt C.A."/>
            <person name="Sperisen C."/>
            <person name="Tritt A."/>
            <person name="Tisserant E."/>
            <person name="Crous P.W."/>
            <person name="Henrissat B."/>
            <person name="Nehls U."/>
            <person name="Egli S."/>
            <person name="Spatafora J.W."/>
            <person name="Grigoriev I.V."/>
            <person name="Martin F.M."/>
        </authorList>
    </citation>
    <scope>NUCLEOTIDE SEQUENCE [LARGE SCALE GENOMIC DNA]</scope>
    <source>
        <strain evidence="1 2">CBS 459.81</strain>
    </source>
</reference>
<dbReference type="Proteomes" id="UP000250266">
    <property type="component" value="Unassembled WGS sequence"/>
</dbReference>
<accession>A0A8E2DX23</accession>
<dbReference type="OrthoDB" id="3558968at2759"/>
<gene>
    <name evidence="1" type="ORF">K432DRAFT_3676</name>
</gene>
<protein>
    <submittedName>
        <fullName evidence="1">Uncharacterized protein</fullName>
    </submittedName>
</protein>
<organism evidence="1 2">
    <name type="scientific">Lepidopterella palustris CBS 459.81</name>
    <dbReference type="NCBI Taxonomy" id="1314670"/>
    <lineage>
        <taxon>Eukaryota</taxon>
        <taxon>Fungi</taxon>
        <taxon>Dikarya</taxon>
        <taxon>Ascomycota</taxon>
        <taxon>Pezizomycotina</taxon>
        <taxon>Dothideomycetes</taxon>
        <taxon>Pleosporomycetidae</taxon>
        <taxon>Mytilinidiales</taxon>
        <taxon>Argynnaceae</taxon>
        <taxon>Lepidopterella</taxon>
    </lineage>
</organism>
<name>A0A8E2DX23_9PEZI</name>
<sequence length="93" mass="10742">MPPSTPPSSLKCREHDTIKRCRFFDAYNAKENAMSLGEIARLPEINIPPLIARTWLKKREIPGDQARRRTRKTSSRLRRKSKVSILDLKGLIN</sequence>
<keyword evidence="2" id="KW-1185">Reference proteome</keyword>
<proteinExistence type="predicted"/>